<dbReference type="PANTHER" id="PTHR31302">
    <property type="entry name" value="TRANSMEMBRANE PROTEIN WITH METALLOPHOSPHOESTERASE DOMAIN-RELATED"/>
    <property type="match status" value="1"/>
</dbReference>
<dbReference type="RefSeq" id="WP_102948574.1">
    <property type="nucleotide sequence ID" value="NZ_BPOR01000097.1"/>
</dbReference>
<dbReference type="Gene3D" id="3.40.50.300">
    <property type="entry name" value="P-loop containing nucleotide triphosphate hydrolases"/>
    <property type="match status" value="1"/>
</dbReference>
<dbReference type="InterPro" id="IPR029052">
    <property type="entry name" value="Metallo-depent_PP-like"/>
</dbReference>
<evidence type="ECO:0000256" key="1">
    <source>
        <dbReference type="SAM" id="MobiDB-lite"/>
    </source>
</evidence>
<dbReference type="InterPro" id="IPR027417">
    <property type="entry name" value="P-loop_NTPase"/>
</dbReference>
<dbReference type="InterPro" id="IPR051158">
    <property type="entry name" value="Metallophosphoesterase_sf"/>
</dbReference>
<evidence type="ECO:0000313" key="4">
    <source>
        <dbReference type="EMBL" id="MDH1505028.1"/>
    </source>
</evidence>
<name>A0AA42R7W7_AERCA</name>
<dbReference type="Proteomes" id="UP001161704">
    <property type="component" value="Unassembled WGS sequence"/>
</dbReference>
<evidence type="ECO:0000259" key="2">
    <source>
        <dbReference type="Pfam" id="PF00149"/>
    </source>
</evidence>
<dbReference type="PANTHER" id="PTHR31302:SF0">
    <property type="entry name" value="TRANSMEMBRANE PROTEIN WITH METALLOPHOSPHOESTERASE DOMAIN"/>
    <property type="match status" value="1"/>
</dbReference>
<dbReference type="InterPro" id="IPR004843">
    <property type="entry name" value="Calcineurin-like_PHP"/>
</dbReference>
<dbReference type="Gene3D" id="3.60.21.10">
    <property type="match status" value="1"/>
</dbReference>
<feature type="compositionally biased region" description="Basic and acidic residues" evidence="1">
    <location>
        <begin position="776"/>
        <end position="791"/>
    </location>
</feature>
<feature type="compositionally biased region" description="Acidic residues" evidence="1">
    <location>
        <begin position="792"/>
        <end position="804"/>
    </location>
</feature>
<dbReference type="EMBL" id="JAOCIZ010000025">
    <property type="protein sequence ID" value="MDH1505028.1"/>
    <property type="molecule type" value="Genomic_DNA"/>
</dbReference>
<feature type="domain" description="STAND NTPase 4 small alpha/beta" evidence="3">
    <location>
        <begin position="633"/>
        <end position="685"/>
    </location>
</feature>
<evidence type="ECO:0000313" key="5">
    <source>
        <dbReference type="Proteomes" id="UP001161704"/>
    </source>
</evidence>
<comment type="caution">
    <text evidence="4">The sequence shown here is derived from an EMBL/GenBank/DDBJ whole genome shotgun (WGS) entry which is preliminary data.</text>
</comment>
<sequence>MKISILHLSDIHIKGTTEEEFLEKIVPNLTNLTSYHASSSDVIFIAITGDIAFSGKEHEYLIASRFIEKLKNDINADTKKPVEIIIVPGNHDCNFSNANQARSILLQFLTSNSNSSLENETINQIASIQDEYFKFEKDVNPNYIEHSKIFKTFDYVHVNTTVRFALINTSWCSELHEKQGKMIIPNNAINFGKINQSDIVITLFHHPFNWFSQSCYHDFRKNTREHSNFIVTGHEHQPTVTDTYEQNSGECVFIEGASLHDDSNNSEFSVINIDTDSHHYIISTYKYDPAEQIYVANSECTNTYGCDTKHKNGSLSYSFEILENNNDLGGAFQNSGTDHLKISDIYVYPHIKEIGNDVDNHLYDASELKKVDFIGECIILKGDEKTGKTTLLKTLLVEHLKNGLHPIYMDGKELKISKPNQLTRSIESAINAQYTKESAFDTYKQVPKEKRILFFDNFDEIQVKSTSGLDSILNELKSTFGNIVITVNELFDLTSFINEHTVNPFNGYRNFSIQPFGFRKRNELIKRWYSVGSNKFEDESLLFNKVDKAEKNIGIIISKNLIPPAPIYLLTLMQSMEAGHGSELNESSLGEYYRFLITQSLLNNGIKRENLTEYFEYLCQLSWYVHQNTREQLTHEEVSNFNSIFSNERHTVELRTRLGELCAANILSNYGGLYSFKYPYIYYFFKGLYLSDNIELHVCVEHINHCFKHLYVRSNAHTILFLAHHAGSSSTRTLIECMKHAMSSLFRDNSPVTFETDEGLTNIVRHSPNLIYNKTSPEEHRQRVNETKDLADSDNDGLSEIEEDNPDDLSLVAQITTMFKAIEIAGQFLKNQYAKINRLEKREILNEIFSAPLRSLDNFYEFIRENPDALISEIEKKIERKGISNDKEKIRVASQQTVSALIQFLSVIYLTKPAQAANSANLFEDIFHIVDDKKTTSYKMIRLAQLLDSPSAIPRGHIEEILKESKNNIFVKKILQIIVIKRLYMYRTAEADMQWINSKLDIDITKQKEISYIKGSNLFLTKK</sequence>
<evidence type="ECO:0000259" key="3">
    <source>
        <dbReference type="Pfam" id="PF24406"/>
    </source>
</evidence>
<organism evidence="4 5">
    <name type="scientific">Aeromonas caviae</name>
    <name type="common">Aeromonas punctata</name>
    <dbReference type="NCBI Taxonomy" id="648"/>
    <lineage>
        <taxon>Bacteria</taxon>
        <taxon>Pseudomonadati</taxon>
        <taxon>Pseudomonadota</taxon>
        <taxon>Gammaproteobacteria</taxon>
        <taxon>Aeromonadales</taxon>
        <taxon>Aeromonadaceae</taxon>
        <taxon>Aeromonas</taxon>
    </lineage>
</organism>
<proteinExistence type="predicted"/>
<dbReference type="SUPFAM" id="SSF52540">
    <property type="entry name" value="P-loop containing nucleoside triphosphate hydrolases"/>
    <property type="match status" value="1"/>
</dbReference>
<feature type="region of interest" description="Disordered" evidence="1">
    <location>
        <begin position="774"/>
        <end position="804"/>
    </location>
</feature>
<protein>
    <submittedName>
        <fullName evidence="4">Metallophosphoesterase</fullName>
    </submittedName>
</protein>
<dbReference type="Pfam" id="PF00149">
    <property type="entry name" value="Metallophos"/>
    <property type="match status" value="1"/>
</dbReference>
<dbReference type="SUPFAM" id="SSF56300">
    <property type="entry name" value="Metallo-dependent phosphatases"/>
    <property type="match status" value="1"/>
</dbReference>
<dbReference type="GO" id="GO:0016787">
    <property type="term" value="F:hydrolase activity"/>
    <property type="evidence" value="ECO:0007669"/>
    <property type="project" value="InterPro"/>
</dbReference>
<accession>A0AA42R7W7</accession>
<feature type="domain" description="Calcineurin-like phosphoesterase" evidence="2">
    <location>
        <begin position="4"/>
        <end position="238"/>
    </location>
</feature>
<gene>
    <name evidence="4" type="ORF">N5I20_08165</name>
</gene>
<dbReference type="AlphaFoldDB" id="A0AA42R7W7"/>
<dbReference type="Pfam" id="PF24406">
    <property type="entry name" value="nSTAND_NTPase4"/>
    <property type="match status" value="1"/>
</dbReference>
<dbReference type="InterPro" id="IPR057123">
    <property type="entry name" value="STAND_NTPase4_dom"/>
</dbReference>
<reference evidence="4" key="1">
    <citation type="submission" date="2022-09" db="EMBL/GenBank/DDBJ databases">
        <title>Intensive care unit water sources are persistently colonized with multi-drug resistant bacteria and are the site of extensive horizontal gene transfer of antibiotic resistance genes.</title>
        <authorList>
            <person name="Diorio-Toth L."/>
        </authorList>
    </citation>
    <scope>NUCLEOTIDE SEQUENCE</scope>
    <source>
        <strain evidence="4">GD03710</strain>
    </source>
</reference>